<feature type="signal peptide" evidence="5">
    <location>
        <begin position="1"/>
        <end position="23"/>
    </location>
</feature>
<comment type="similarity">
    <text evidence="2">Belongs to the bacterial solute-binding protein 1 family.</text>
</comment>
<evidence type="ECO:0000256" key="5">
    <source>
        <dbReference type="SAM" id="SignalP"/>
    </source>
</evidence>
<feature type="chain" id="PRO_5045263960" evidence="5">
    <location>
        <begin position="24"/>
        <end position="413"/>
    </location>
</feature>
<evidence type="ECO:0000256" key="4">
    <source>
        <dbReference type="ARBA" id="ARBA00022729"/>
    </source>
</evidence>
<proteinExistence type="inferred from homology"/>
<keyword evidence="3" id="KW-0813">Transport</keyword>
<dbReference type="EMBL" id="QHLQ01000040">
    <property type="protein sequence ID" value="NIZ63408.1"/>
    <property type="molecule type" value="Genomic_DNA"/>
</dbReference>
<dbReference type="Proteomes" id="UP001429564">
    <property type="component" value="Unassembled WGS sequence"/>
</dbReference>
<dbReference type="SUPFAM" id="SSF53850">
    <property type="entry name" value="Periplasmic binding protein-like II"/>
    <property type="match status" value="1"/>
</dbReference>
<evidence type="ECO:0000313" key="7">
    <source>
        <dbReference type="Proteomes" id="UP001429564"/>
    </source>
</evidence>
<protein>
    <submittedName>
        <fullName evidence="6">ABC transporter substrate-binding protein</fullName>
    </submittedName>
</protein>
<evidence type="ECO:0000256" key="2">
    <source>
        <dbReference type="ARBA" id="ARBA00008520"/>
    </source>
</evidence>
<dbReference type="PANTHER" id="PTHR43649:SF34">
    <property type="entry name" value="ABC TRANSPORTER PERIPLASMIC-BINDING PROTEIN YCJN-RELATED"/>
    <property type="match status" value="1"/>
</dbReference>
<dbReference type="InterPro" id="IPR050490">
    <property type="entry name" value="Bact_solute-bd_prot1"/>
</dbReference>
<evidence type="ECO:0000313" key="6">
    <source>
        <dbReference type="EMBL" id="NIZ63408.1"/>
    </source>
</evidence>
<sequence>MKLIKLMAVTASTTALMASAAMADTTLNALFMSQAAYSEDNIKSMTSAFEAANPGTRVELEFVPYEALHDKIIAASGAGDDGYDVVLFDVIWPAEFAERGFLTDVSDRVAADLTSKIFDGAWTTVEYDGKRYGMPWILDTKYLYYNTEILAAAGIETPPATWQDVLAQAKVIKDKGLVEYPLVWSWSQSEAMICDFTTLTAAHGGVFFDDGKPAFETGGAKAALDYMKTSLGDGLTNPASLEYFEEDVRRVFSAGDAAFAMNWTYMNSLVNDPAESQVAGKVGVMSAPGVSGVSEASAVNGSMGLGIPANSPHADEAWAYITHLTNQATQEEFATLSLPIWKGSYSQSAVTDGQEDLVAAADKSIAVMYPRPLVASYTEVSSILQKHLHGALLDQTTSEEALGNAAKRVARIR</sequence>
<comment type="caution">
    <text evidence="6">The sequence shown here is derived from an EMBL/GenBank/DDBJ whole genome shotgun (WGS) entry which is preliminary data.</text>
</comment>
<organism evidence="6 7">
    <name type="scientific">Parasedimentitalea denitrificans</name>
    <dbReference type="NCBI Taxonomy" id="2211118"/>
    <lineage>
        <taxon>Bacteria</taxon>
        <taxon>Pseudomonadati</taxon>
        <taxon>Pseudomonadota</taxon>
        <taxon>Alphaproteobacteria</taxon>
        <taxon>Rhodobacterales</taxon>
        <taxon>Paracoccaceae</taxon>
        <taxon>Parasedimentitalea</taxon>
    </lineage>
</organism>
<evidence type="ECO:0000256" key="3">
    <source>
        <dbReference type="ARBA" id="ARBA00022448"/>
    </source>
</evidence>
<comment type="subcellular location">
    <subcellularLocation>
        <location evidence="1">Periplasm</location>
    </subcellularLocation>
</comment>
<reference evidence="6 7" key="1">
    <citation type="submission" date="2018-05" db="EMBL/GenBank/DDBJ databases">
        <authorList>
            <person name="Zhang Y.-J."/>
        </authorList>
    </citation>
    <scope>NUCLEOTIDE SEQUENCE [LARGE SCALE GENOMIC DNA]</scope>
    <source>
        <strain evidence="6 7">CY04</strain>
    </source>
</reference>
<dbReference type="InterPro" id="IPR006059">
    <property type="entry name" value="SBP"/>
</dbReference>
<name>A0ABX0WDT1_9RHOB</name>
<accession>A0ABX0WDT1</accession>
<dbReference type="PANTHER" id="PTHR43649">
    <property type="entry name" value="ARABINOSE-BINDING PROTEIN-RELATED"/>
    <property type="match status" value="1"/>
</dbReference>
<evidence type="ECO:0000256" key="1">
    <source>
        <dbReference type="ARBA" id="ARBA00004418"/>
    </source>
</evidence>
<dbReference type="RefSeq" id="WP_167685998.1">
    <property type="nucleotide sequence ID" value="NZ_QHLQ01000040.1"/>
</dbReference>
<keyword evidence="4 5" id="KW-0732">Signal</keyword>
<gene>
    <name evidence="6" type="ORF">DL239_20805</name>
</gene>
<dbReference type="Gene3D" id="3.40.190.10">
    <property type="entry name" value="Periplasmic binding protein-like II"/>
    <property type="match status" value="2"/>
</dbReference>
<dbReference type="Pfam" id="PF01547">
    <property type="entry name" value="SBP_bac_1"/>
    <property type="match status" value="1"/>
</dbReference>
<keyword evidence="7" id="KW-1185">Reference proteome</keyword>